<dbReference type="GO" id="GO:0030261">
    <property type="term" value="P:chromosome condensation"/>
    <property type="evidence" value="ECO:0007669"/>
    <property type="project" value="UniProtKB-KW"/>
</dbReference>
<evidence type="ECO:0000256" key="2">
    <source>
        <dbReference type="ARBA" id="ARBA00023067"/>
    </source>
</evidence>
<keyword evidence="3" id="KW-0238">DNA-binding</keyword>
<dbReference type="SMART" id="SM00411">
    <property type="entry name" value="BHL"/>
    <property type="match status" value="1"/>
</dbReference>
<dbReference type="Gene3D" id="4.10.520.10">
    <property type="entry name" value="IHF-like DNA-binding proteins"/>
    <property type="match status" value="1"/>
</dbReference>
<accession>A0A1L4D1V9</accession>
<dbReference type="GO" id="GO:0030527">
    <property type="term" value="F:structural constituent of chromatin"/>
    <property type="evidence" value="ECO:0007669"/>
    <property type="project" value="InterPro"/>
</dbReference>
<organism evidence="5 6">
    <name type="scientific">Silvanigrella aquatica</name>
    <dbReference type="NCBI Taxonomy" id="1915309"/>
    <lineage>
        <taxon>Bacteria</taxon>
        <taxon>Pseudomonadati</taxon>
        <taxon>Bdellovibrionota</taxon>
        <taxon>Oligoflexia</taxon>
        <taxon>Silvanigrellales</taxon>
        <taxon>Silvanigrellaceae</taxon>
        <taxon>Silvanigrella</taxon>
    </lineage>
</organism>
<dbReference type="EMBL" id="CP017834">
    <property type="protein sequence ID" value="APJ04170.1"/>
    <property type="molecule type" value="Genomic_DNA"/>
</dbReference>
<dbReference type="InterPro" id="IPR010992">
    <property type="entry name" value="IHF-like_DNA-bd_dom_sf"/>
</dbReference>
<sequence>MAKSKSSISTVPTSVIIADVSARFEQLPKKITKEVISAFLEAIEDNVAGGHKVRIDKVGILTCKDRAARKGRNPQTGEEIKIPASKKISFRVAKSLKERVGVAKKSAVKKK</sequence>
<dbReference type="GO" id="GO:0005829">
    <property type="term" value="C:cytosol"/>
    <property type="evidence" value="ECO:0007669"/>
    <property type="project" value="TreeGrafter"/>
</dbReference>
<reference evidence="5 6" key="1">
    <citation type="submission" date="2016-10" db="EMBL/GenBank/DDBJ databases">
        <title>Silvanigrella aquatica sp. nov., isolated from a freshwater lake located in the Black Forest, Germany, description of Silvanigrellaceae fam. nov., Silvanigrellales ord. nov., reclassification of the order Bdellovibrionales in the class Oligoflexia, reclassification of the families Bacteriovoracaceae and Halobacteriovoraceae in the new order Bacteriovoracales ord. nov., and reclassification of the family Pseudobacteriovoracaceae in the order Oligoflexiales.</title>
        <authorList>
            <person name="Hahn M.W."/>
            <person name="Schmidt J."/>
            <person name="Koll U."/>
            <person name="Rohde M."/>
            <person name="Verbag S."/>
            <person name="Pitt A."/>
            <person name="Nakai R."/>
            <person name="Naganuma T."/>
            <person name="Lang E."/>
        </authorList>
    </citation>
    <scope>NUCLEOTIDE SEQUENCE [LARGE SCALE GENOMIC DNA]</scope>
    <source>
        <strain evidence="5 6">MWH-Nonnen-W8red</strain>
    </source>
</reference>
<gene>
    <name evidence="5" type="ORF">AXG55_09745</name>
</gene>
<dbReference type="PANTHER" id="PTHR33175">
    <property type="entry name" value="DNA-BINDING PROTEIN HU"/>
    <property type="match status" value="1"/>
</dbReference>
<evidence type="ECO:0000313" key="6">
    <source>
        <dbReference type="Proteomes" id="UP000184731"/>
    </source>
</evidence>
<protein>
    <recommendedName>
        <fullName evidence="7">DNA-binding protein</fullName>
    </recommendedName>
</protein>
<evidence type="ECO:0000256" key="3">
    <source>
        <dbReference type="ARBA" id="ARBA00023125"/>
    </source>
</evidence>
<dbReference type="PANTHER" id="PTHR33175:SF3">
    <property type="entry name" value="DNA-BINDING PROTEIN HU-BETA"/>
    <property type="match status" value="1"/>
</dbReference>
<dbReference type="AlphaFoldDB" id="A0A1L4D1V9"/>
<dbReference type="InterPro" id="IPR000119">
    <property type="entry name" value="Hist_DNA-bd"/>
</dbReference>
<name>A0A1L4D1V9_9BACT</name>
<dbReference type="Pfam" id="PF00216">
    <property type="entry name" value="Bac_DNA_binding"/>
    <property type="match status" value="1"/>
</dbReference>
<keyword evidence="2" id="KW-0226">DNA condensation</keyword>
<dbReference type="Proteomes" id="UP000184731">
    <property type="component" value="Chromosome"/>
</dbReference>
<keyword evidence="6" id="KW-1185">Reference proteome</keyword>
<dbReference type="STRING" id="1915309.AXG55_09745"/>
<evidence type="ECO:0008006" key="7">
    <source>
        <dbReference type="Google" id="ProtNLM"/>
    </source>
</evidence>
<dbReference type="PRINTS" id="PR01727">
    <property type="entry name" value="DNABINDINGHU"/>
</dbReference>
<dbReference type="KEGG" id="saqi:AXG55_09745"/>
<evidence type="ECO:0000256" key="1">
    <source>
        <dbReference type="ARBA" id="ARBA00010529"/>
    </source>
</evidence>
<proteinExistence type="inferred from homology"/>
<comment type="similarity">
    <text evidence="1 4">Belongs to the bacterial histone-like protein family.</text>
</comment>
<dbReference type="RefSeq" id="WP_233231129.1">
    <property type="nucleotide sequence ID" value="NZ_CP017834.1"/>
</dbReference>
<evidence type="ECO:0000256" key="4">
    <source>
        <dbReference type="RuleBase" id="RU003939"/>
    </source>
</evidence>
<evidence type="ECO:0000313" key="5">
    <source>
        <dbReference type="EMBL" id="APJ04170.1"/>
    </source>
</evidence>
<dbReference type="SUPFAM" id="SSF47729">
    <property type="entry name" value="IHF-like DNA-binding proteins"/>
    <property type="match status" value="1"/>
</dbReference>
<dbReference type="CDD" id="cd13831">
    <property type="entry name" value="HU"/>
    <property type="match status" value="1"/>
</dbReference>
<dbReference type="GO" id="GO:0003677">
    <property type="term" value="F:DNA binding"/>
    <property type="evidence" value="ECO:0007669"/>
    <property type="project" value="UniProtKB-KW"/>
</dbReference>